<comment type="caution">
    <text evidence="3">The sequence shown here is derived from an EMBL/GenBank/DDBJ whole genome shotgun (WGS) entry which is preliminary data.</text>
</comment>
<feature type="region of interest" description="Disordered" evidence="1">
    <location>
        <begin position="105"/>
        <end position="131"/>
    </location>
</feature>
<feature type="region of interest" description="Disordered" evidence="1">
    <location>
        <begin position="1"/>
        <end position="52"/>
    </location>
</feature>
<feature type="transmembrane region" description="Helical" evidence="2">
    <location>
        <begin position="710"/>
        <end position="739"/>
    </location>
</feature>
<proteinExistence type="predicted"/>
<feature type="compositionally biased region" description="Basic and acidic residues" evidence="1">
    <location>
        <begin position="529"/>
        <end position="544"/>
    </location>
</feature>
<dbReference type="EMBL" id="MU826839">
    <property type="protein sequence ID" value="KAJ7371967.1"/>
    <property type="molecule type" value="Genomic_DNA"/>
</dbReference>
<feature type="compositionally biased region" description="Polar residues" evidence="1">
    <location>
        <begin position="390"/>
        <end position="400"/>
    </location>
</feature>
<evidence type="ECO:0000256" key="2">
    <source>
        <dbReference type="SAM" id="Phobius"/>
    </source>
</evidence>
<accession>A0A9X0CQ60</accession>
<keyword evidence="2" id="KW-0812">Transmembrane</keyword>
<organism evidence="3 4">
    <name type="scientific">Desmophyllum pertusum</name>
    <dbReference type="NCBI Taxonomy" id="174260"/>
    <lineage>
        <taxon>Eukaryota</taxon>
        <taxon>Metazoa</taxon>
        <taxon>Cnidaria</taxon>
        <taxon>Anthozoa</taxon>
        <taxon>Hexacorallia</taxon>
        <taxon>Scleractinia</taxon>
        <taxon>Caryophylliina</taxon>
        <taxon>Caryophylliidae</taxon>
        <taxon>Desmophyllum</taxon>
    </lineage>
</organism>
<feature type="region of interest" description="Disordered" evidence="1">
    <location>
        <begin position="529"/>
        <end position="596"/>
    </location>
</feature>
<reference evidence="3" key="1">
    <citation type="submission" date="2023-01" db="EMBL/GenBank/DDBJ databases">
        <title>Genome assembly of the deep-sea coral Lophelia pertusa.</title>
        <authorList>
            <person name="Herrera S."/>
            <person name="Cordes E."/>
        </authorList>
    </citation>
    <scope>NUCLEOTIDE SEQUENCE</scope>
    <source>
        <strain evidence="3">USNM1676648</strain>
        <tissue evidence="3">Polyp</tissue>
    </source>
</reference>
<gene>
    <name evidence="3" type="ORF">OS493_021393</name>
</gene>
<name>A0A9X0CQ60_9CNID</name>
<protein>
    <submittedName>
        <fullName evidence="3">Uncharacterized protein</fullName>
    </submittedName>
</protein>
<evidence type="ECO:0000256" key="1">
    <source>
        <dbReference type="SAM" id="MobiDB-lite"/>
    </source>
</evidence>
<dbReference type="Proteomes" id="UP001163046">
    <property type="component" value="Unassembled WGS sequence"/>
</dbReference>
<feature type="region of interest" description="Disordered" evidence="1">
    <location>
        <begin position="607"/>
        <end position="626"/>
    </location>
</feature>
<feature type="region of interest" description="Disordered" evidence="1">
    <location>
        <begin position="274"/>
        <end position="404"/>
    </location>
</feature>
<keyword evidence="2" id="KW-1133">Transmembrane helix</keyword>
<feature type="region of interest" description="Disordered" evidence="1">
    <location>
        <begin position="470"/>
        <end position="510"/>
    </location>
</feature>
<feature type="compositionally biased region" description="Polar residues" evidence="1">
    <location>
        <begin position="17"/>
        <end position="34"/>
    </location>
</feature>
<feature type="compositionally biased region" description="Polar residues" evidence="1">
    <location>
        <begin position="277"/>
        <end position="304"/>
    </location>
</feature>
<dbReference type="AlphaFoldDB" id="A0A9X0CQ60"/>
<feature type="compositionally biased region" description="Low complexity" evidence="1">
    <location>
        <begin position="35"/>
        <end position="45"/>
    </location>
</feature>
<feature type="compositionally biased region" description="Basic and acidic residues" evidence="1">
    <location>
        <begin position="347"/>
        <end position="373"/>
    </location>
</feature>
<evidence type="ECO:0000313" key="3">
    <source>
        <dbReference type="EMBL" id="KAJ7371967.1"/>
    </source>
</evidence>
<feature type="compositionally biased region" description="Basic and acidic residues" evidence="1">
    <location>
        <begin position="474"/>
        <end position="483"/>
    </location>
</feature>
<feature type="compositionally biased region" description="Polar residues" evidence="1">
    <location>
        <begin position="107"/>
        <end position="131"/>
    </location>
</feature>
<keyword evidence="2" id="KW-0472">Membrane</keyword>
<evidence type="ECO:0000313" key="4">
    <source>
        <dbReference type="Proteomes" id="UP001163046"/>
    </source>
</evidence>
<feature type="region of interest" description="Disordered" evidence="1">
    <location>
        <begin position="227"/>
        <end position="257"/>
    </location>
</feature>
<sequence>MMNPVHTVHDREARQGDNCTLSSSEGDTESANLPSSSKDSVTSKSNQDRIQGGISSVPSSILVFSCTVNATAKNDQYIIQGGPSSILMSSSNDSVTTTAIQEMPQGGITSDTSSNDSLNGTANQGQSEGMQVDNTAAPSSILLSSCNNFVNATVNKDQSVGMQVDVTSAPSSILLSSCNNFVNAAVNKDQSEGMPVDITSTPSSGNFKGQDAETFADDGLCTFPSSDEDGEGMEWEPALNPPAECDPDPKPRNKFENMQNDVFGSQELCVIEDGSSDKQFSSKPPGNRNTSSPKGSNAEMTMASSVEFISDSHEGNIPGPSLSAASSLVNKSEISIKKSQKSKKKGEKGMKKFKDTSLDDGHNVEDSSSRSEKIVSVFQPDPPPTGLNVFCNSGGSNALGSTDFPGMDDVLQVIIEEEENELDNVQCEARFRSEDVNVEEQYVDVNSPGDANCSEERNYDVIRSEKQVISSAKEQCESQDKTSDNVVGLPDEQDVLEDGSFNDVSNDYENIGSDEEGILLSEQHKLARDTHTAKMSAARDKGSEKQGCSSGSTRDTRKVENSRGLTRDQGRGKNQATDDRNSHKAGRSSLALTGKLNNVDDLRSSVEITKDRNTEDSTCESSRQKNNKLPLYKRTSNTTAKPATPSTAKPRVILVNEISEEDKGLHGFSKEARRKQRKAIVLITSDFTNLFLFVKYLARSSTAADLKARIFATTMIVFEIVIMALLLAGSTTTLVTLFTHCNGRHEDKRRNEEEEKASTDKGV</sequence>
<keyword evidence="4" id="KW-1185">Reference proteome</keyword>
<feature type="compositionally biased region" description="Basic and acidic residues" evidence="1">
    <location>
        <begin position="554"/>
        <end position="582"/>
    </location>
</feature>